<dbReference type="Proteomes" id="UP000319516">
    <property type="component" value="Unassembled WGS sequence"/>
</dbReference>
<protein>
    <recommendedName>
        <fullName evidence="4">LemA protein</fullName>
    </recommendedName>
</protein>
<keyword evidence="1" id="KW-1133">Transmembrane helix</keyword>
<gene>
    <name evidence="2" type="ORF">FB467_2459</name>
</gene>
<comment type="caution">
    <text evidence="2">The sequence shown here is derived from an EMBL/GenBank/DDBJ whole genome shotgun (WGS) entry which is preliminary data.</text>
</comment>
<dbReference type="RefSeq" id="WP_141785335.1">
    <property type="nucleotide sequence ID" value="NZ_BAAAIK010000010.1"/>
</dbReference>
<sequence length="187" mass="20099">MKVSPVTEALMYAGLILAVVLAVGWFLSYTAVRLDRLHHRIQATAAALDAQLVRRADAALEVALGGHLDPATATLLATAANAVMGAGGAWTPERAAAESELTGVLQAASTTLETLQEHEDEGAVEGFDRLRGAGVRVQLARRFHNEAVRDVTALRGSWVVRWFRLAGHARMPQPVTFEDAWPQIAVD</sequence>
<keyword evidence="3" id="KW-1185">Reference proteome</keyword>
<reference evidence="2 3" key="1">
    <citation type="submission" date="2019-06" db="EMBL/GenBank/DDBJ databases">
        <title>Sequencing the genomes of 1000 actinobacteria strains.</title>
        <authorList>
            <person name="Klenk H.-P."/>
        </authorList>
    </citation>
    <scope>NUCLEOTIDE SEQUENCE [LARGE SCALE GENOMIC DNA]</scope>
    <source>
        <strain evidence="2 3">DSM 12335</strain>
    </source>
</reference>
<keyword evidence="1" id="KW-0472">Membrane</keyword>
<evidence type="ECO:0008006" key="4">
    <source>
        <dbReference type="Google" id="ProtNLM"/>
    </source>
</evidence>
<dbReference type="AlphaFoldDB" id="A0A542YTE0"/>
<evidence type="ECO:0000256" key="1">
    <source>
        <dbReference type="SAM" id="Phobius"/>
    </source>
</evidence>
<dbReference type="Gene3D" id="1.20.1440.20">
    <property type="entry name" value="LemA-like domain"/>
    <property type="match status" value="1"/>
</dbReference>
<name>A0A542YTE0_9MICO</name>
<proteinExistence type="predicted"/>
<dbReference type="EMBL" id="VFOP01000001">
    <property type="protein sequence ID" value="TQL51317.1"/>
    <property type="molecule type" value="Genomic_DNA"/>
</dbReference>
<evidence type="ECO:0000313" key="3">
    <source>
        <dbReference type="Proteomes" id="UP000319516"/>
    </source>
</evidence>
<feature type="transmembrane region" description="Helical" evidence="1">
    <location>
        <begin position="12"/>
        <end position="32"/>
    </location>
</feature>
<evidence type="ECO:0000313" key="2">
    <source>
        <dbReference type="EMBL" id="TQL51317.1"/>
    </source>
</evidence>
<keyword evidence="1" id="KW-0812">Transmembrane</keyword>
<accession>A0A542YTE0</accession>
<dbReference type="OrthoDB" id="3214694at2"/>
<organism evidence="2 3">
    <name type="scientific">Ornithinicoccus hortensis</name>
    <dbReference type="NCBI Taxonomy" id="82346"/>
    <lineage>
        <taxon>Bacteria</taxon>
        <taxon>Bacillati</taxon>
        <taxon>Actinomycetota</taxon>
        <taxon>Actinomycetes</taxon>
        <taxon>Micrococcales</taxon>
        <taxon>Intrasporangiaceae</taxon>
        <taxon>Ornithinicoccus</taxon>
    </lineage>
</organism>
<dbReference type="InterPro" id="IPR023353">
    <property type="entry name" value="LemA-like_dom_sf"/>
</dbReference>